<dbReference type="RefSeq" id="WP_379013506.1">
    <property type="nucleotide sequence ID" value="NZ_JBHSDC010000012.1"/>
</dbReference>
<protein>
    <submittedName>
        <fullName evidence="3">Isoamylase early set domain-containing protein</fullName>
    </submittedName>
</protein>
<feature type="domain" description="AMP-activated protein kinase glycogen-binding" evidence="2">
    <location>
        <begin position="21"/>
        <end position="81"/>
    </location>
</feature>
<feature type="compositionally biased region" description="Low complexity" evidence="1">
    <location>
        <begin position="154"/>
        <end position="176"/>
    </location>
</feature>
<sequence length="183" mass="19438">MAQKITFTVSAEIADNATSGILLGDFNNWEFEKGIALKKQKDGSLKTTVALESGTYQYRYFLSDGRWVNDGNADAYVYSEEFFVDNCVINVPEEAPKPSKKASVKPAPLVAEASTVAPKKAATKKAVAKPIEPVIVAPVVTEKKATEAKKEVVAPAVEAAPAPKKAATKTAAAKPTKAAKAKK</sequence>
<keyword evidence="4" id="KW-1185">Reference proteome</keyword>
<dbReference type="InterPro" id="IPR014756">
    <property type="entry name" value="Ig_E-set"/>
</dbReference>
<reference evidence="4" key="1">
    <citation type="journal article" date="2019" name="Int. J. Syst. Evol. Microbiol.">
        <title>The Global Catalogue of Microorganisms (GCM) 10K type strain sequencing project: providing services to taxonomists for standard genome sequencing and annotation.</title>
        <authorList>
            <consortium name="The Broad Institute Genomics Platform"/>
            <consortium name="The Broad Institute Genome Sequencing Center for Infectious Disease"/>
            <person name="Wu L."/>
            <person name="Ma J."/>
        </authorList>
    </citation>
    <scope>NUCLEOTIDE SEQUENCE [LARGE SCALE GENOMIC DNA]</scope>
    <source>
        <strain evidence="4">CECT 8010</strain>
    </source>
</reference>
<comment type="caution">
    <text evidence="3">The sequence shown here is derived from an EMBL/GenBank/DDBJ whole genome shotgun (WGS) entry which is preliminary data.</text>
</comment>
<evidence type="ECO:0000256" key="1">
    <source>
        <dbReference type="SAM" id="MobiDB-lite"/>
    </source>
</evidence>
<evidence type="ECO:0000313" key="4">
    <source>
        <dbReference type="Proteomes" id="UP001595906"/>
    </source>
</evidence>
<organism evidence="3 4">
    <name type="scientific">Parasediminibacterium paludis</name>
    <dbReference type="NCBI Taxonomy" id="908966"/>
    <lineage>
        <taxon>Bacteria</taxon>
        <taxon>Pseudomonadati</taxon>
        <taxon>Bacteroidota</taxon>
        <taxon>Chitinophagia</taxon>
        <taxon>Chitinophagales</taxon>
        <taxon>Chitinophagaceae</taxon>
        <taxon>Parasediminibacterium</taxon>
    </lineage>
</organism>
<dbReference type="EMBL" id="JBHSDC010000012">
    <property type="protein sequence ID" value="MFC4231878.1"/>
    <property type="molecule type" value="Genomic_DNA"/>
</dbReference>
<dbReference type="InterPro" id="IPR013783">
    <property type="entry name" value="Ig-like_fold"/>
</dbReference>
<dbReference type="Proteomes" id="UP001595906">
    <property type="component" value="Unassembled WGS sequence"/>
</dbReference>
<dbReference type="Pfam" id="PF16561">
    <property type="entry name" value="AMPK1_CBM"/>
    <property type="match status" value="1"/>
</dbReference>
<dbReference type="Gene3D" id="2.60.40.10">
    <property type="entry name" value="Immunoglobulins"/>
    <property type="match status" value="1"/>
</dbReference>
<evidence type="ECO:0000259" key="2">
    <source>
        <dbReference type="Pfam" id="PF16561"/>
    </source>
</evidence>
<evidence type="ECO:0000313" key="3">
    <source>
        <dbReference type="EMBL" id="MFC4231878.1"/>
    </source>
</evidence>
<feature type="region of interest" description="Disordered" evidence="1">
    <location>
        <begin position="154"/>
        <end position="183"/>
    </location>
</feature>
<proteinExistence type="predicted"/>
<dbReference type="InterPro" id="IPR032640">
    <property type="entry name" value="AMPK1_CBM"/>
</dbReference>
<dbReference type="CDD" id="cd07184">
    <property type="entry name" value="E_set_Isoamylase_like_N"/>
    <property type="match status" value="1"/>
</dbReference>
<accession>A0ABV8PXJ2</accession>
<name>A0ABV8PXJ2_9BACT</name>
<gene>
    <name evidence="3" type="ORF">ACFOW1_08245</name>
</gene>
<dbReference type="SUPFAM" id="SSF81296">
    <property type="entry name" value="E set domains"/>
    <property type="match status" value="1"/>
</dbReference>